<dbReference type="InterPro" id="IPR036526">
    <property type="entry name" value="C-N_Hydrolase_sf"/>
</dbReference>
<protein>
    <submittedName>
        <fullName evidence="3">FIG003879: Uncharacterized subgroup of the nitrilase superfamily</fullName>
    </submittedName>
</protein>
<keyword evidence="1" id="KW-0378">Hydrolase</keyword>
<reference evidence="3" key="1">
    <citation type="submission" date="2018-06" db="EMBL/GenBank/DDBJ databases">
        <authorList>
            <person name="Zhirakovskaya E."/>
        </authorList>
    </citation>
    <scope>NUCLEOTIDE SEQUENCE</scope>
</reference>
<dbReference type="InterPro" id="IPR003010">
    <property type="entry name" value="C-N_Hydrolase"/>
</dbReference>
<dbReference type="Pfam" id="PF00795">
    <property type="entry name" value="CN_hydrolase"/>
    <property type="match status" value="1"/>
</dbReference>
<sequence>MSKVAAIQMASGPNVKANLAEAEKLIKIAVQQEAELIVLPENFAIMGMDESDKVKIAEKFGSGLLQDYLKEVAVKYNIWLAGGTIPIQSEESGKVFAACLLINSQGEVVTRYDKIHLFDVTIEASNESYIESETLSAGNNIAVVDTPFGRLGLAVCYDLRFPEFFCAMIEQGMEICAIPSAFTSLTGRVHWESLLRSRAIENLSFMIAAGQGGYHVNGRETHGDSMIVDPWGQILNRLPHGTGVVVTEIDRTKLEHTRKMFPALEHKRFQCAFSTKLLSK</sequence>
<dbReference type="PROSITE" id="PS50263">
    <property type="entry name" value="CN_HYDROLASE"/>
    <property type="match status" value="1"/>
</dbReference>
<dbReference type="AlphaFoldDB" id="A0A3B0WE12"/>
<feature type="domain" description="CN hydrolase" evidence="2">
    <location>
        <begin position="2"/>
        <end position="251"/>
    </location>
</feature>
<dbReference type="CDD" id="cd07572">
    <property type="entry name" value="nit"/>
    <property type="match status" value="1"/>
</dbReference>
<organism evidence="3">
    <name type="scientific">hydrothermal vent metagenome</name>
    <dbReference type="NCBI Taxonomy" id="652676"/>
    <lineage>
        <taxon>unclassified sequences</taxon>
        <taxon>metagenomes</taxon>
        <taxon>ecological metagenomes</taxon>
    </lineage>
</organism>
<evidence type="ECO:0000256" key="1">
    <source>
        <dbReference type="ARBA" id="ARBA00022801"/>
    </source>
</evidence>
<name>A0A3B0WE12_9ZZZZ</name>
<dbReference type="PANTHER" id="PTHR23088:SF27">
    <property type="entry name" value="DEAMINATED GLUTATHIONE AMIDASE"/>
    <property type="match status" value="1"/>
</dbReference>
<accession>A0A3B0WE12</accession>
<evidence type="ECO:0000313" key="3">
    <source>
        <dbReference type="EMBL" id="VAW50593.1"/>
    </source>
</evidence>
<dbReference type="Gene3D" id="3.60.110.10">
    <property type="entry name" value="Carbon-nitrogen hydrolase"/>
    <property type="match status" value="1"/>
</dbReference>
<evidence type="ECO:0000259" key="2">
    <source>
        <dbReference type="PROSITE" id="PS50263"/>
    </source>
</evidence>
<dbReference type="InterPro" id="IPR001110">
    <property type="entry name" value="UPF0012_CS"/>
</dbReference>
<dbReference type="EMBL" id="UOFD01000017">
    <property type="protein sequence ID" value="VAW50593.1"/>
    <property type="molecule type" value="Genomic_DNA"/>
</dbReference>
<dbReference type="PROSITE" id="PS01227">
    <property type="entry name" value="UPF0012"/>
    <property type="match status" value="1"/>
</dbReference>
<proteinExistence type="predicted"/>
<dbReference type="InterPro" id="IPR045254">
    <property type="entry name" value="Nit1/2_C-N_Hydrolase"/>
</dbReference>
<dbReference type="PANTHER" id="PTHR23088">
    <property type="entry name" value="NITRILASE-RELATED"/>
    <property type="match status" value="1"/>
</dbReference>
<dbReference type="GO" id="GO:0016811">
    <property type="term" value="F:hydrolase activity, acting on carbon-nitrogen (but not peptide) bonds, in linear amides"/>
    <property type="evidence" value="ECO:0007669"/>
    <property type="project" value="InterPro"/>
</dbReference>
<dbReference type="SUPFAM" id="SSF56317">
    <property type="entry name" value="Carbon-nitrogen hydrolase"/>
    <property type="match status" value="1"/>
</dbReference>
<gene>
    <name evidence="3" type="ORF">MNBD_GAMMA06-1672</name>
</gene>